<evidence type="ECO:0000256" key="1">
    <source>
        <dbReference type="ARBA" id="ARBA00022737"/>
    </source>
</evidence>
<sequence length="302" mass="32017">MGLPHRVILCATLAVAQNMGQWVGGEHCAGSHCGPGKDEKEAKRCEHPAGAGAHVLYNASVAVGDKTEHLTTRWVHAVVDGRILNPLTGACAGETVEVDEFPEEFRHRASEKGAKVLAEVVHVTSADDVRLIDALKAREFDVAAKLVNEDHVGVNARDDHGVPALSIAVQLRQPVLAASLLNAVDPRVDVDAATPSGYTALHFAVGSNDRNVVKALLRRGADPNAQITQEQSGGWGPLHFACRLGHLEIAKSLLDFDADPLLTGNAGENAFKVAEDAAVPYATRKKIAGLLNEAMARRGGEL</sequence>
<dbReference type="Pfam" id="PF12796">
    <property type="entry name" value="Ank_2"/>
    <property type="match status" value="1"/>
</dbReference>
<evidence type="ECO:0008006" key="6">
    <source>
        <dbReference type="Google" id="ProtNLM"/>
    </source>
</evidence>
<accession>A0A8J2X0B6</accession>
<dbReference type="SMART" id="SM00248">
    <property type="entry name" value="ANK"/>
    <property type="match status" value="2"/>
</dbReference>
<proteinExistence type="predicted"/>
<dbReference type="PROSITE" id="PS50297">
    <property type="entry name" value="ANK_REP_REGION"/>
    <property type="match status" value="2"/>
</dbReference>
<dbReference type="OrthoDB" id="4772757at2759"/>
<protein>
    <recommendedName>
        <fullName evidence="6">RING-type E3 ubiquitin transferase</fullName>
    </recommendedName>
</protein>
<evidence type="ECO:0000256" key="2">
    <source>
        <dbReference type="ARBA" id="ARBA00023043"/>
    </source>
</evidence>
<dbReference type="Gene3D" id="1.25.40.20">
    <property type="entry name" value="Ankyrin repeat-containing domain"/>
    <property type="match status" value="1"/>
</dbReference>
<feature type="repeat" description="ANK" evidence="3">
    <location>
        <begin position="196"/>
        <end position="228"/>
    </location>
</feature>
<gene>
    <name evidence="4" type="ORF">PECAL_5P01710</name>
</gene>
<dbReference type="Proteomes" id="UP000789595">
    <property type="component" value="Unassembled WGS sequence"/>
</dbReference>
<keyword evidence="1" id="KW-0677">Repeat</keyword>
<organism evidence="4 5">
    <name type="scientific">Pelagomonas calceolata</name>
    <dbReference type="NCBI Taxonomy" id="35677"/>
    <lineage>
        <taxon>Eukaryota</taxon>
        <taxon>Sar</taxon>
        <taxon>Stramenopiles</taxon>
        <taxon>Ochrophyta</taxon>
        <taxon>Pelagophyceae</taxon>
        <taxon>Pelagomonadales</taxon>
        <taxon>Pelagomonadaceae</taxon>
        <taxon>Pelagomonas</taxon>
    </lineage>
</organism>
<dbReference type="PANTHER" id="PTHR24198:SF165">
    <property type="entry name" value="ANKYRIN REPEAT-CONTAINING PROTEIN-RELATED"/>
    <property type="match status" value="1"/>
</dbReference>
<dbReference type="InterPro" id="IPR002110">
    <property type="entry name" value="Ankyrin_rpt"/>
</dbReference>
<evidence type="ECO:0000256" key="3">
    <source>
        <dbReference type="PROSITE-ProRule" id="PRU00023"/>
    </source>
</evidence>
<name>A0A8J2X0B6_9STRA</name>
<evidence type="ECO:0000313" key="4">
    <source>
        <dbReference type="EMBL" id="CAH0375637.1"/>
    </source>
</evidence>
<dbReference type="PANTHER" id="PTHR24198">
    <property type="entry name" value="ANKYRIN REPEAT AND PROTEIN KINASE DOMAIN-CONTAINING PROTEIN"/>
    <property type="match status" value="1"/>
</dbReference>
<dbReference type="SUPFAM" id="SSF48403">
    <property type="entry name" value="Ankyrin repeat"/>
    <property type="match status" value="1"/>
</dbReference>
<dbReference type="PROSITE" id="PS50088">
    <property type="entry name" value="ANK_REPEAT"/>
    <property type="match status" value="2"/>
</dbReference>
<evidence type="ECO:0000313" key="5">
    <source>
        <dbReference type="Proteomes" id="UP000789595"/>
    </source>
</evidence>
<dbReference type="InterPro" id="IPR036770">
    <property type="entry name" value="Ankyrin_rpt-contain_sf"/>
</dbReference>
<reference evidence="4" key="1">
    <citation type="submission" date="2021-11" db="EMBL/GenBank/DDBJ databases">
        <authorList>
            <consortium name="Genoscope - CEA"/>
            <person name="William W."/>
        </authorList>
    </citation>
    <scope>NUCLEOTIDE SEQUENCE</scope>
</reference>
<keyword evidence="5" id="KW-1185">Reference proteome</keyword>
<keyword evidence="2 3" id="KW-0040">ANK repeat</keyword>
<feature type="repeat" description="ANK" evidence="3">
    <location>
        <begin position="233"/>
        <end position="265"/>
    </location>
</feature>
<dbReference type="EMBL" id="CAKKNE010000005">
    <property type="protein sequence ID" value="CAH0375637.1"/>
    <property type="molecule type" value="Genomic_DNA"/>
</dbReference>
<comment type="caution">
    <text evidence="4">The sequence shown here is derived from an EMBL/GenBank/DDBJ whole genome shotgun (WGS) entry which is preliminary data.</text>
</comment>
<dbReference type="AlphaFoldDB" id="A0A8J2X0B6"/>